<comment type="caution">
    <text evidence="5">The sequence shown here is derived from an EMBL/GenBank/DDBJ whole genome shotgun (WGS) entry which is preliminary data.</text>
</comment>
<dbReference type="InterPro" id="IPR039424">
    <property type="entry name" value="SBP_5"/>
</dbReference>
<dbReference type="InterPro" id="IPR030678">
    <property type="entry name" value="Peptide/Ni-bd"/>
</dbReference>
<dbReference type="FunFam" id="3.90.76.10:FF:000004">
    <property type="entry name" value="Peptide ABC transporter substrate-binding protein"/>
    <property type="match status" value="1"/>
</dbReference>
<dbReference type="PIRSF" id="PIRSF002741">
    <property type="entry name" value="MppA"/>
    <property type="match status" value="1"/>
</dbReference>
<dbReference type="PANTHER" id="PTHR30290">
    <property type="entry name" value="PERIPLASMIC BINDING COMPONENT OF ABC TRANSPORTER"/>
    <property type="match status" value="1"/>
</dbReference>
<dbReference type="EMBL" id="JAHHIF010000027">
    <property type="protein sequence ID" value="MBW4546586.1"/>
    <property type="molecule type" value="Genomic_DNA"/>
</dbReference>
<sequence length="603" mass="67954">MNPTTFSTSTRRHWFLGILFAILAIALGSCSPAEFIAQFRSEAAQVPQLVANVGTDPKTFNYALSQESPNVFDYIYEGLISADGLTGELNPAQAESWEISEDKKRIVFTLRKDLKWSDGKPLTADDVVFTFNDIYLNEQIPAPTRDVLRIGESKALPTVRKLDERRVEFTVPEPFAPFLLYAGGAPILPAHALRQSVKTKDSQGNPVFLSTWGTDTDPDKIIGNGPYRMESYSIGQRVVFRRNPYYWKKDAQGNPLPYIERFVWQIIENTDTALLQFRSKEADILDISAATFALLKREENRANFTIHNGGPDTTRLFMCFNLNKGSRNGKPLVDPMKSRWFNKVAFRQAIAYAIDRRTMINNILLGLGEPQHSMIPENSAYYLSPEKGLKVYDYNPEKAKELLLEAGFKYNDRGELLDEKGNRVRFTLLTNAGGRRISSIGTQILRDLSKIGIQVDFQSIDFNALLDKLNNTMNWDAYLGAIGGAGLDPHGGSTIWALDGGLHQFNSQPQPGQPPIRGQEFADWEREMARLYVEGAQELDEAKRKAIYADGQRIAQENLPFIHLVSPLTFVAVRDRVKGIKYSSLGGSLWNLYELKLTDEYIK</sequence>
<proteinExistence type="inferred from homology"/>
<dbReference type="Pfam" id="PF00496">
    <property type="entry name" value="SBP_bac_5"/>
    <property type="match status" value="1"/>
</dbReference>
<keyword evidence="3" id="KW-0732">Signal</keyword>
<reference evidence="5" key="1">
    <citation type="submission" date="2021-05" db="EMBL/GenBank/DDBJ databases">
        <authorList>
            <person name="Pietrasiak N."/>
            <person name="Ward R."/>
            <person name="Stajich J.E."/>
            <person name="Kurbessoian T."/>
        </authorList>
    </citation>
    <scope>NUCLEOTIDE SEQUENCE</scope>
    <source>
        <strain evidence="5">CPER-KK1</strain>
    </source>
</reference>
<evidence type="ECO:0000256" key="2">
    <source>
        <dbReference type="ARBA" id="ARBA00022448"/>
    </source>
</evidence>
<dbReference type="GO" id="GO:0042597">
    <property type="term" value="C:periplasmic space"/>
    <property type="evidence" value="ECO:0007669"/>
    <property type="project" value="UniProtKB-ARBA"/>
</dbReference>
<dbReference type="PANTHER" id="PTHR30290:SF9">
    <property type="entry name" value="OLIGOPEPTIDE-BINDING PROTEIN APPA"/>
    <property type="match status" value="1"/>
</dbReference>
<reference evidence="5" key="2">
    <citation type="journal article" date="2022" name="Microbiol. Resour. Announc.">
        <title>Metagenome Sequencing to Explore Phylogenomics of Terrestrial Cyanobacteria.</title>
        <authorList>
            <person name="Ward R.D."/>
            <person name="Stajich J.E."/>
            <person name="Johansen J.R."/>
            <person name="Huntemann M."/>
            <person name="Clum A."/>
            <person name="Foster B."/>
            <person name="Foster B."/>
            <person name="Roux S."/>
            <person name="Palaniappan K."/>
            <person name="Varghese N."/>
            <person name="Mukherjee S."/>
            <person name="Reddy T.B.K."/>
            <person name="Daum C."/>
            <person name="Copeland A."/>
            <person name="Chen I.A."/>
            <person name="Ivanova N.N."/>
            <person name="Kyrpides N.C."/>
            <person name="Shapiro N."/>
            <person name="Eloe-Fadrosh E.A."/>
            <person name="Pietrasiak N."/>
        </authorList>
    </citation>
    <scope>NUCLEOTIDE SEQUENCE</scope>
    <source>
        <strain evidence="5">CPER-KK1</strain>
    </source>
</reference>
<accession>A0A951UCF4</accession>
<dbReference type="InterPro" id="IPR000914">
    <property type="entry name" value="SBP_5_dom"/>
</dbReference>
<dbReference type="Gene3D" id="3.90.76.10">
    <property type="entry name" value="Dipeptide-binding Protein, Domain 1"/>
    <property type="match status" value="1"/>
</dbReference>
<evidence type="ECO:0000313" key="5">
    <source>
        <dbReference type="EMBL" id="MBW4546586.1"/>
    </source>
</evidence>
<protein>
    <submittedName>
        <fullName evidence="5">ABC transporter substrate-binding protein</fullName>
    </submittedName>
</protein>
<dbReference type="GO" id="GO:0043190">
    <property type="term" value="C:ATP-binding cassette (ABC) transporter complex"/>
    <property type="evidence" value="ECO:0007669"/>
    <property type="project" value="InterPro"/>
</dbReference>
<feature type="domain" description="Solute-binding protein family 5" evidence="4">
    <location>
        <begin position="88"/>
        <end position="497"/>
    </location>
</feature>
<evidence type="ECO:0000313" key="6">
    <source>
        <dbReference type="Proteomes" id="UP000753908"/>
    </source>
</evidence>
<evidence type="ECO:0000256" key="1">
    <source>
        <dbReference type="ARBA" id="ARBA00005695"/>
    </source>
</evidence>
<comment type="similarity">
    <text evidence="1">Belongs to the bacterial solute-binding protein 5 family.</text>
</comment>
<dbReference type="GO" id="GO:1904680">
    <property type="term" value="F:peptide transmembrane transporter activity"/>
    <property type="evidence" value="ECO:0007669"/>
    <property type="project" value="TreeGrafter"/>
</dbReference>
<organism evidence="5 6">
    <name type="scientific">Symplocastrum torsivum CPER-KK1</name>
    <dbReference type="NCBI Taxonomy" id="450513"/>
    <lineage>
        <taxon>Bacteria</taxon>
        <taxon>Bacillati</taxon>
        <taxon>Cyanobacteriota</taxon>
        <taxon>Cyanophyceae</taxon>
        <taxon>Oscillatoriophycideae</taxon>
        <taxon>Oscillatoriales</taxon>
        <taxon>Microcoleaceae</taxon>
        <taxon>Symplocastrum</taxon>
    </lineage>
</organism>
<evidence type="ECO:0000256" key="3">
    <source>
        <dbReference type="ARBA" id="ARBA00022729"/>
    </source>
</evidence>
<keyword evidence="2" id="KW-0813">Transport</keyword>
<dbReference type="Proteomes" id="UP000753908">
    <property type="component" value="Unassembled WGS sequence"/>
</dbReference>
<dbReference type="CDD" id="cd08500">
    <property type="entry name" value="PBP2_NikA_DppA_OppA_like_4"/>
    <property type="match status" value="1"/>
</dbReference>
<dbReference type="AlphaFoldDB" id="A0A951UCF4"/>
<dbReference type="SUPFAM" id="SSF53850">
    <property type="entry name" value="Periplasmic binding protein-like II"/>
    <property type="match status" value="1"/>
</dbReference>
<gene>
    <name evidence="5" type="ORF">KME25_19390</name>
</gene>
<name>A0A951UCF4_9CYAN</name>
<dbReference type="GO" id="GO:0015833">
    <property type="term" value="P:peptide transport"/>
    <property type="evidence" value="ECO:0007669"/>
    <property type="project" value="TreeGrafter"/>
</dbReference>
<dbReference type="Gene3D" id="3.10.105.10">
    <property type="entry name" value="Dipeptide-binding Protein, Domain 3"/>
    <property type="match status" value="1"/>
</dbReference>
<evidence type="ECO:0000259" key="4">
    <source>
        <dbReference type="Pfam" id="PF00496"/>
    </source>
</evidence>
<dbReference type="Gene3D" id="3.40.190.10">
    <property type="entry name" value="Periplasmic binding protein-like II"/>
    <property type="match status" value="1"/>
</dbReference>